<dbReference type="SUPFAM" id="SSF55008">
    <property type="entry name" value="HMA, heavy metal-associated domain"/>
    <property type="match status" value="1"/>
</dbReference>
<keyword evidence="2" id="KW-0238">DNA-binding</keyword>
<proteinExistence type="predicted"/>
<evidence type="ECO:0000256" key="2">
    <source>
        <dbReference type="ARBA" id="ARBA00023125"/>
    </source>
</evidence>
<dbReference type="Gene3D" id="3.30.70.100">
    <property type="match status" value="1"/>
</dbReference>
<organism evidence="5 6">
    <name type="scientific">Marivirga atlantica</name>
    <dbReference type="NCBI Taxonomy" id="1548457"/>
    <lineage>
        <taxon>Bacteria</taxon>
        <taxon>Pseudomonadati</taxon>
        <taxon>Bacteroidota</taxon>
        <taxon>Cytophagia</taxon>
        <taxon>Cytophagales</taxon>
        <taxon>Marivirgaceae</taxon>
        <taxon>Marivirga</taxon>
    </lineage>
</organism>
<accession>A0A937AAA2</accession>
<keyword evidence="6" id="KW-1185">Reference proteome</keyword>
<dbReference type="AlphaFoldDB" id="A0A937AAA2"/>
<protein>
    <submittedName>
        <fullName evidence="5">Helix-turn-helix domain-containing protein</fullName>
    </submittedName>
</protein>
<sequence>MKKAKENKGEITIKNMVCDRCIATVESSLKQLGAEDVEVKLGMARYSNSLDLKEVENTLAAHGFELIKNAQEVLMEQVKIFLQSLLNQLPLTLDDKLSNLLARQFAVSYPNLSKLFSQHEGITIERYFLLLKVEKAKELIQYGRLNFTEIAQQLDYAHVNHFSKQFKSFVGMSLSDYKGQEVTRRRGIDKIV</sequence>
<dbReference type="InterPro" id="IPR036163">
    <property type="entry name" value="HMA_dom_sf"/>
</dbReference>
<dbReference type="GO" id="GO:0003700">
    <property type="term" value="F:DNA-binding transcription factor activity"/>
    <property type="evidence" value="ECO:0007669"/>
    <property type="project" value="InterPro"/>
</dbReference>
<keyword evidence="1" id="KW-0805">Transcription regulation</keyword>
<dbReference type="GO" id="GO:0043565">
    <property type="term" value="F:sequence-specific DNA binding"/>
    <property type="evidence" value="ECO:0007669"/>
    <property type="project" value="InterPro"/>
</dbReference>
<dbReference type="PROSITE" id="PS01124">
    <property type="entry name" value="HTH_ARAC_FAMILY_2"/>
    <property type="match status" value="1"/>
</dbReference>
<evidence type="ECO:0000313" key="5">
    <source>
        <dbReference type="EMBL" id="MBL0766717.1"/>
    </source>
</evidence>
<evidence type="ECO:0000259" key="4">
    <source>
        <dbReference type="PROSITE" id="PS01124"/>
    </source>
</evidence>
<evidence type="ECO:0000256" key="3">
    <source>
        <dbReference type="ARBA" id="ARBA00023163"/>
    </source>
</evidence>
<dbReference type="InterPro" id="IPR018060">
    <property type="entry name" value="HTH_AraC"/>
</dbReference>
<dbReference type="GO" id="GO:0046872">
    <property type="term" value="F:metal ion binding"/>
    <property type="evidence" value="ECO:0007669"/>
    <property type="project" value="InterPro"/>
</dbReference>
<reference evidence="5" key="1">
    <citation type="submission" date="2021-01" db="EMBL/GenBank/DDBJ databases">
        <title>Marivirga sp. nov., isolated from intertidal surface sediments.</title>
        <authorList>
            <person name="Zhang M."/>
        </authorList>
    </citation>
    <scope>NUCLEOTIDE SEQUENCE</scope>
    <source>
        <strain evidence="5">SM1354</strain>
    </source>
</reference>
<name>A0A937AAA2_9BACT</name>
<dbReference type="PANTHER" id="PTHR43280">
    <property type="entry name" value="ARAC-FAMILY TRANSCRIPTIONAL REGULATOR"/>
    <property type="match status" value="1"/>
</dbReference>
<dbReference type="Pfam" id="PF12833">
    <property type="entry name" value="HTH_18"/>
    <property type="match status" value="1"/>
</dbReference>
<dbReference type="Proteomes" id="UP000642920">
    <property type="component" value="Unassembled WGS sequence"/>
</dbReference>
<dbReference type="SMART" id="SM00342">
    <property type="entry name" value="HTH_ARAC"/>
    <property type="match status" value="1"/>
</dbReference>
<comment type="caution">
    <text evidence="5">The sequence shown here is derived from an EMBL/GenBank/DDBJ whole genome shotgun (WGS) entry which is preliminary data.</text>
</comment>
<gene>
    <name evidence="5" type="ORF">JKP34_15725</name>
</gene>
<evidence type="ECO:0000256" key="1">
    <source>
        <dbReference type="ARBA" id="ARBA00023015"/>
    </source>
</evidence>
<feature type="domain" description="HTH araC/xylS-type" evidence="4">
    <location>
        <begin position="76"/>
        <end position="180"/>
    </location>
</feature>
<dbReference type="PANTHER" id="PTHR43280:SF28">
    <property type="entry name" value="HTH-TYPE TRANSCRIPTIONAL ACTIVATOR RHAS"/>
    <property type="match status" value="1"/>
</dbReference>
<dbReference type="Gene3D" id="1.10.10.60">
    <property type="entry name" value="Homeodomain-like"/>
    <property type="match status" value="1"/>
</dbReference>
<dbReference type="RefSeq" id="WP_201923565.1">
    <property type="nucleotide sequence ID" value="NZ_JAERQG010000004.1"/>
</dbReference>
<evidence type="ECO:0000313" key="6">
    <source>
        <dbReference type="Proteomes" id="UP000642920"/>
    </source>
</evidence>
<dbReference type="InterPro" id="IPR009057">
    <property type="entry name" value="Homeodomain-like_sf"/>
</dbReference>
<dbReference type="SUPFAM" id="SSF46689">
    <property type="entry name" value="Homeodomain-like"/>
    <property type="match status" value="1"/>
</dbReference>
<dbReference type="EMBL" id="JAERQG010000004">
    <property type="protein sequence ID" value="MBL0766717.1"/>
    <property type="molecule type" value="Genomic_DNA"/>
</dbReference>
<keyword evidence="3" id="KW-0804">Transcription</keyword>